<evidence type="ECO:0000256" key="1">
    <source>
        <dbReference type="ARBA" id="ARBA00004184"/>
    </source>
</evidence>
<comment type="subcellular location">
    <subcellularLocation>
        <location evidence="1">Endomembrane system</location>
        <topology evidence="1">Peripheral membrane protein</topology>
    </subcellularLocation>
</comment>
<dbReference type="InterPro" id="IPR051026">
    <property type="entry name" value="PI/PC_transfer"/>
</dbReference>
<evidence type="ECO:0000313" key="2">
    <source>
        <dbReference type="EMBL" id="ONM38986.1"/>
    </source>
</evidence>
<organism evidence="2">
    <name type="scientific">Zea mays</name>
    <name type="common">Maize</name>
    <dbReference type="NCBI Taxonomy" id="4577"/>
    <lineage>
        <taxon>Eukaryota</taxon>
        <taxon>Viridiplantae</taxon>
        <taxon>Streptophyta</taxon>
        <taxon>Embryophyta</taxon>
        <taxon>Tracheophyta</taxon>
        <taxon>Spermatophyta</taxon>
        <taxon>Magnoliopsida</taxon>
        <taxon>Liliopsida</taxon>
        <taxon>Poales</taxon>
        <taxon>Poaceae</taxon>
        <taxon>PACMAD clade</taxon>
        <taxon>Panicoideae</taxon>
        <taxon>Andropogonodae</taxon>
        <taxon>Andropogoneae</taxon>
        <taxon>Tripsacinae</taxon>
        <taxon>Zea</taxon>
    </lineage>
</organism>
<dbReference type="PANTHER" id="PTHR45657">
    <property type="entry name" value="CRAL-TRIO DOMAIN-CONTAINING PROTEIN YKL091C-RELATED"/>
    <property type="match status" value="1"/>
</dbReference>
<proteinExistence type="predicted"/>
<gene>
    <name evidence="2" type="ORF">ZEAMMB73_Zm00001d043774</name>
</gene>
<dbReference type="STRING" id="4577.A0A1D6NES6"/>
<dbReference type="AlphaFoldDB" id="A0A1D6NES6"/>
<dbReference type="SMR" id="A0A1D6NES6"/>
<dbReference type="Gene3D" id="3.40.525.10">
    <property type="entry name" value="CRAL-TRIO lipid binding domain"/>
    <property type="match status" value="1"/>
</dbReference>
<accession>A0A1D6NES6</accession>
<protein>
    <submittedName>
        <fullName evidence="2">Phosphatidylinositol/phosphatidylcholine transfer protein SFH13</fullName>
    </submittedName>
</protein>
<reference evidence="2" key="1">
    <citation type="submission" date="2015-12" db="EMBL/GenBank/DDBJ databases">
        <title>Update maize B73 reference genome by single molecule sequencing technologies.</title>
        <authorList>
            <consortium name="Maize Genome Sequencing Project"/>
            <person name="Ware D."/>
        </authorList>
    </citation>
    <scope>NUCLEOTIDE SEQUENCE [LARGE SCALE GENOMIC DNA]</scope>
    <source>
        <tissue evidence="2">Seedling</tissue>
    </source>
</reference>
<sequence>MPVSLAKPRCKPPYVVLRVVQVCDLKCMFLEDRKFDSEKAMQMWWEMMRWRKEFGADTVLEDFEFDELDDVLQYYPQGYHGIDRE</sequence>
<dbReference type="GO" id="GO:0012505">
    <property type="term" value="C:endomembrane system"/>
    <property type="evidence" value="ECO:0007669"/>
    <property type="project" value="UniProtKB-SubCell"/>
</dbReference>
<dbReference type="InterPro" id="IPR036865">
    <property type="entry name" value="CRAL-TRIO_dom_sf"/>
</dbReference>
<feature type="non-terminal residue" evidence="2">
    <location>
        <position position="85"/>
    </location>
</feature>
<dbReference type="InterPro" id="IPR036273">
    <property type="entry name" value="CRAL/TRIO_N_dom_sf"/>
</dbReference>
<dbReference type="PANTHER" id="PTHR45657:SF13">
    <property type="entry name" value="OS09G0481100 PROTEIN"/>
    <property type="match status" value="1"/>
</dbReference>
<dbReference type="SUPFAM" id="SSF46938">
    <property type="entry name" value="CRAL/TRIO N-terminal domain"/>
    <property type="match status" value="1"/>
</dbReference>
<name>A0A1D6NES6_MAIZE</name>
<dbReference type="InParanoid" id="A0A1D6NES6"/>
<dbReference type="EMBL" id="CM007649">
    <property type="protein sequence ID" value="ONM38986.1"/>
    <property type="molecule type" value="Genomic_DNA"/>
</dbReference>